<organism evidence="2 3">
    <name type="scientific">Roseivirga thermotolerans</name>
    <dbReference type="NCBI Taxonomy" id="1758176"/>
    <lineage>
        <taxon>Bacteria</taxon>
        <taxon>Pseudomonadati</taxon>
        <taxon>Bacteroidota</taxon>
        <taxon>Cytophagia</taxon>
        <taxon>Cytophagales</taxon>
        <taxon>Roseivirgaceae</taxon>
        <taxon>Roseivirga</taxon>
    </lineage>
</organism>
<name>A0ABQ3HZJ1_9BACT</name>
<dbReference type="SUPFAM" id="SSF69304">
    <property type="entry name" value="Tricorn protease N-terminal domain"/>
    <property type="match status" value="1"/>
</dbReference>
<dbReference type="InterPro" id="IPR011659">
    <property type="entry name" value="WD40"/>
</dbReference>
<sequence>MNYAKTTSIVLATLMVLSACQNNRSSKPTYVIAYSSAESGNGEIYLTDAAGLAKIKLTDHPENDGYPAWSPSGEQIALYAYHDNRTTWSIHTINADGSNRKRLTHAKGMWDSSPSWSADGKQIAFAREYPDEAGNWQEEIWIMNSDGSNQRQIMLLEGGGPYFTPDNKLLFHSKTGQSEICMANADGSDLTQLTSNKAEDWHPELSPDGQQIAFMSDRDGNHEIYIMNIDGSDQRRITRNPARDSSPSWSADGSKLIFAREDASGNYHTYMVNKDGTMERKLIDNAGTPVWLKLKR</sequence>
<evidence type="ECO:0000313" key="3">
    <source>
        <dbReference type="Proteomes" id="UP000658258"/>
    </source>
</evidence>
<dbReference type="InterPro" id="IPR011042">
    <property type="entry name" value="6-blade_b-propeller_TolB-like"/>
</dbReference>
<dbReference type="InterPro" id="IPR015943">
    <property type="entry name" value="WD40/YVTN_repeat-like_dom_sf"/>
</dbReference>
<gene>
    <name evidence="2" type="ORF">GCM10011340_01030</name>
</gene>
<dbReference type="PROSITE" id="PS51257">
    <property type="entry name" value="PROKAR_LIPOPROTEIN"/>
    <property type="match status" value="1"/>
</dbReference>
<dbReference type="RefSeq" id="WP_189628233.1">
    <property type="nucleotide sequence ID" value="NZ_BNAG01000001.1"/>
</dbReference>
<dbReference type="Proteomes" id="UP000658258">
    <property type="component" value="Unassembled WGS sequence"/>
</dbReference>
<comment type="similarity">
    <text evidence="1">Belongs to the TolB family.</text>
</comment>
<dbReference type="Gene3D" id="2.120.10.30">
    <property type="entry name" value="TolB, C-terminal domain"/>
    <property type="match status" value="2"/>
</dbReference>
<protein>
    <recommendedName>
        <fullName evidence="4">DUF5050 domain-containing protein</fullName>
    </recommendedName>
</protein>
<evidence type="ECO:0000256" key="1">
    <source>
        <dbReference type="ARBA" id="ARBA00009820"/>
    </source>
</evidence>
<keyword evidence="3" id="KW-1185">Reference proteome</keyword>
<dbReference type="Pfam" id="PF26549">
    <property type="entry name" value="Tricorn_N"/>
    <property type="match status" value="1"/>
</dbReference>
<proteinExistence type="inferred from homology"/>
<reference evidence="3" key="1">
    <citation type="journal article" date="2019" name="Int. J. Syst. Evol. Microbiol.">
        <title>The Global Catalogue of Microorganisms (GCM) 10K type strain sequencing project: providing services to taxonomists for standard genome sequencing and annotation.</title>
        <authorList>
            <consortium name="The Broad Institute Genomics Platform"/>
            <consortium name="The Broad Institute Genome Sequencing Center for Infectious Disease"/>
            <person name="Wu L."/>
            <person name="Ma J."/>
        </authorList>
    </citation>
    <scope>NUCLEOTIDE SEQUENCE [LARGE SCALE GENOMIC DNA]</scope>
    <source>
        <strain evidence="3">CGMCC 1.15111</strain>
    </source>
</reference>
<accession>A0ABQ3HZJ1</accession>
<dbReference type="Gene3D" id="2.130.10.10">
    <property type="entry name" value="YVTN repeat-like/Quinoprotein amine dehydrogenase"/>
    <property type="match status" value="1"/>
</dbReference>
<dbReference type="Pfam" id="PF07676">
    <property type="entry name" value="PD40"/>
    <property type="match status" value="2"/>
</dbReference>
<evidence type="ECO:0000313" key="2">
    <source>
        <dbReference type="EMBL" id="GHE50830.1"/>
    </source>
</evidence>
<dbReference type="EMBL" id="BNAG01000001">
    <property type="protein sequence ID" value="GHE50830.1"/>
    <property type="molecule type" value="Genomic_DNA"/>
</dbReference>
<dbReference type="PANTHER" id="PTHR36842:SF1">
    <property type="entry name" value="PROTEIN TOLB"/>
    <property type="match status" value="1"/>
</dbReference>
<dbReference type="PANTHER" id="PTHR36842">
    <property type="entry name" value="PROTEIN TOLB HOMOLOG"/>
    <property type="match status" value="1"/>
</dbReference>
<evidence type="ECO:0008006" key="4">
    <source>
        <dbReference type="Google" id="ProtNLM"/>
    </source>
</evidence>
<comment type="caution">
    <text evidence="2">The sequence shown here is derived from an EMBL/GenBank/DDBJ whole genome shotgun (WGS) entry which is preliminary data.</text>
</comment>